<dbReference type="Proteomes" id="UP001165667">
    <property type="component" value="Unassembled WGS sequence"/>
</dbReference>
<accession>A0AA42CMT0</accession>
<sequence>MTEHISSPPGKIAVLLADVDGTLVTEQKVLTERAIKAVRALKTAGITFAVTSGRPPKGMAMLIEPLALETPIAGFNGGAIVKPDGEVIEEKTLPPVVARAAIKLIEEHKMDAWLYTASEWFVHDRKAPHCDREAWTVKFEPKVVETFADTDLDKAVKIVGVSDDHDLVAKCESDAQAAFGDKVSAARSQPYYLDVTHPHANKGDVVEVLSKMLGISKDQFATIGDMPNDVLMFKKSGFSIAMGNASDAVKQQASATTASYNDEGFAKAIEDYLLKSGAA</sequence>
<dbReference type="Gene3D" id="3.30.1240.10">
    <property type="match status" value="1"/>
</dbReference>
<keyword evidence="1" id="KW-0378">Hydrolase</keyword>
<proteinExistence type="predicted"/>
<reference evidence="1" key="1">
    <citation type="submission" date="2022-05" db="EMBL/GenBank/DDBJ databases">
        <authorList>
            <person name="Pankratov T."/>
        </authorList>
    </citation>
    <scope>NUCLEOTIDE SEQUENCE</scope>
    <source>
        <strain evidence="1">BP6-180914</strain>
    </source>
</reference>
<evidence type="ECO:0000313" key="1">
    <source>
        <dbReference type="EMBL" id="MCW6508702.1"/>
    </source>
</evidence>
<dbReference type="InterPro" id="IPR000150">
    <property type="entry name" value="Cof"/>
</dbReference>
<name>A0AA42CMT0_9HYPH</name>
<dbReference type="RefSeq" id="WP_282585068.1">
    <property type="nucleotide sequence ID" value="NZ_JAMOIM010000006.1"/>
</dbReference>
<evidence type="ECO:0000313" key="2">
    <source>
        <dbReference type="Proteomes" id="UP001165667"/>
    </source>
</evidence>
<dbReference type="EMBL" id="JAMOIM010000006">
    <property type="protein sequence ID" value="MCW6508702.1"/>
    <property type="molecule type" value="Genomic_DNA"/>
</dbReference>
<dbReference type="Gene3D" id="3.40.50.1000">
    <property type="entry name" value="HAD superfamily/HAD-like"/>
    <property type="match status" value="1"/>
</dbReference>
<dbReference type="GO" id="GO:0005829">
    <property type="term" value="C:cytosol"/>
    <property type="evidence" value="ECO:0007669"/>
    <property type="project" value="TreeGrafter"/>
</dbReference>
<dbReference type="NCBIfam" id="TIGR00099">
    <property type="entry name" value="Cof-subfamily"/>
    <property type="match status" value="1"/>
</dbReference>
<dbReference type="CDD" id="cd07516">
    <property type="entry name" value="HAD_Pase"/>
    <property type="match status" value="1"/>
</dbReference>
<dbReference type="Pfam" id="PF08282">
    <property type="entry name" value="Hydrolase_3"/>
    <property type="match status" value="1"/>
</dbReference>
<comment type="caution">
    <text evidence="1">The sequence shown here is derived from an EMBL/GenBank/DDBJ whole genome shotgun (WGS) entry which is preliminary data.</text>
</comment>
<protein>
    <submittedName>
        <fullName evidence="1">HAD family hydrolase</fullName>
    </submittedName>
</protein>
<dbReference type="SFLD" id="SFLDG01140">
    <property type="entry name" value="C2.B:_Phosphomannomutase_and_P"/>
    <property type="match status" value="1"/>
</dbReference>
<dbReference type="PANTHER" id="PTHR10000:SF8">
    <property type="entry name" value="HAD SUPERFAMILY HYDROLASE-LIKE, TYPE 3"/>
    <property type="match status" value="1"/>
</dbReference>
<dbReference type="InterPro" id="IPR006379">
    <property type="entry name" value="HAD-SF_hydro_IIB"/>
</dbReference>
<dbReference type="SFLD" id="SFLDS00003">
    <property type="entry name" value="Haloacid_Dehalogenase"/>
    <property type="match status" value="1"/>
</dbReference>
<dbReference type="SUPFAM" id="SSF56784">
    <property type="entry name" value="HAD-like"/>
    <property type="match status" value="1"/>
</dbReference>
<gene>
    <name evidence="1" type="ORF">M8523_11805</name>
</gene>
<dbReference type="GO" id="GO:0000287">
    <property type="term" value="F:magnesium ion binding"/>
    <property type="evidence" value="ECO:0007669"/>
    <property type="project" value="TreeGrafter"/>
</dbReference>
<dbReference type="NCBIfam" id="TIGR01484">
    <property type="entry name" value="HAD-SF-IIB"/>
    <property type="match status" value="1"/>
</dbReference>
<keyword evidence="2" id="KW-1185">Reference proteome</keyword>
<dbReference type="PANTHER" id="PTHR10000">
    <property type="entry name" value="PHOSPHOSERINE PHOSPHATASE"/>
    <property type="match status" value="1"/>
</dbReference>
<dbReference type="InterPro" id="IPR036412">
    <property type="entry name" value="HAD-like_sf"/>
</dbReference>
<dbReference type="InterPro" id="IPR023214">
    <property type="entry name" value="HAD_sf"/>
</dbReference>
<dbReference type="GO" id="GO:0016791">
    <property type="term" value="F:phosphatase activity"/>
    <property type="evidence" value="ECO:0007669"/>
    <property type="project" value="TreeGrafter"/>
</dbReference>
<organism evidence="1 2">
    <name type="scientific">Lichenifustis flavocetrariae</name>
    <dbReference type="NCBI Taxonomy" id="2949735"/>
    <lineage>
        <taxon>Bacteria</taxon>
        <taxon>Pseudomonadati</taxon>
        <taxon>Pseudomonadota</taxon>
        <taxon>Alphaproteobacteria</taxon>
        <taxon>Hyphomicrobiales</taxon>
        <taxon>Lichenihabitantaceae</taxon>
        <taxon>Lichenifustis</taxon>
    </lineage>
</organism>
<dbReference type="AlphaFoldDB" id="A0AA42CMT0"/>
<dbReference type="PROSITE" id="PS01228">
    <property type="entry name" value="COF_1"/>
    <property type="match status" value="1"/>
</dbReference>